<evidence type="ECO:0000256" key="1">
    <source>
        <dbReference type="SAM" id="MobiDB-lite"/>
    </source>
</evidence>
<evidence type="ECO:0000313" key="3">
    <source>
        <dbReference type="EMBL" id="KAL1559975.1"/>
    </source>
</evidence>
<dbReference type="Proteomes" id="UP001567538">
    <property type="component" value="Unassembled WGS sequence"/>
</dbReference>
<evidence type="ECO:0000313" key="4">
    <source>
        <dbReference type="Proteomes" id="UP001567538"/>
    </source>
</evidence>
<feature type="signal peptide" evidence="2">
    <location>
        <begin position="1"/>
        <end position="23"/>
    </location>
</feature>
<reference evidence="3 4" key="1">
    <citation type="submission" date="2024-06" db="EMBL/GenBank/DDBJ databases">
        <title>A chromosome level genome sequence of Diviner's sage (Salvia divinorum).</title>
        <authorList>
            <person name="Ford S.A."/>
            <person name="Ro D.-K."/>
            <person name="Ness R.W."/>
            <person name="Phillips M.A."/>
        </authorList>
    </citation>
    <scope>NUCLEOTIDE SEQUENCE [LARGE SCALE GENOMIC DNA]</scope>
    <source>
        <strain evidence="3">SAF-2024a</strain>
        <tissue evidence="3">Leaf</tissue>
    </source>
</reference>
<dbReference type="AlphaFoldDB" id="A0ABD1HU17"/>
<feature type="compositionally biased region" description="Basic and acidic residues" evidence="1">
    <location>
        <begin position="144"/>
        <end position="153"/>
    </location>
</feature>
<dbReference type="EMBL" id="JBEAFC010000004">
    <property type="protein sequence ID" value="KAL1559975.1"/>
    <property type="molecule type" value="Genomic_DNA"/>
</dbReference>
<proteinExistence type="predicted"/>
<feature type="compositionally biased region" description="Basic and acidic residues" evidence="1">
    <location>
        <begin position="165"/>
        <end position="186"/>
    </location>
</feature>
<protein>
    <submittedName>
        <fullName evidence="3">Uncharacterized protein</fullName>
    </submittedName>
</protein>
<feature type="compositionally biased region" description="Gly residues" evidence="1">
    <location>
        <begin position="32"/>
        <end position="51"/>
    </location>
</feature>
<sequence length="194" mass="21052">MHRVINFLIVLTIISLILTSAVAPPSGRSSGARGGGKGGRAGKGGASGGGSNIVRPGRPGSSGSSIDLGLWHYFALLNSLVGHFHTSSESIQAHFLRTSLCSRFEASRRMVKEGSVGDLEIQARLLELMGICDTIIPVSPVEADEARPEEDQQLHQTATEEEEHEQDKTAKEPRALRPREKLKPLERFQNYVTK</sequence>
<keyword evidence="2" id="KW-0732">Signal</keyword>
<evidence type="ECO:0000256" key="2">
    <source>
        <dbReference type="SAM" id="SignalP"/>
    </source>
</evidence>
<feature type="region of interest" description="Disordered" evidence="1">
    <location>
        <begin position="142"/>
        <end position="194"/>
    </location>
</feature>
<feature type="chain" id="PRO_5044745745" evidence="2">
    <location>
        <begin position="24"/>
        <end position="194"/>
    </location>
</feature>
<feature type="region of interest" description="Disordered" evidence="1">
    <location>
        <begin position="23"/>
        <end position="60"/>
    </location>
</feature>
<gene>
    <name evidence="3" type="ORF">AAHA92_10250</name>
</gene>
<comment type="caution">
    <text evidence="3">The sequence shown here is derived from an EMBL/GenBank/DDBJ whole genome shotgun (WGS) entry which is preliminary data.</text>
</comment>
<keyword evidence="4" id="KW-1185">Reference proteome</keyword>
<name>A0ABD1HU17_SALDI</name>
<organism evidence="3 4">
    <name type="scientific">Salvia divinorum</name>
    <name type="common">Maria pastora</name>
    <name type="synonym">Diviner's sage</name>
    <dbReference type="NCBI Taxonomy" id="28513"/>
    <lineage>
        <taxon>Eukaryota</taxon>
        <taxon>Viridiplantae</taxon>
        <taxon>Streptophyta</taxon>
        <taxon>Embryophyta</taxon>
        <taxon>Tracheophyta</taxon>
        <taxon>Spermatophyta</taxon>
        <taxon>Magnoliopsida</taxon>
        <taxon>eudicotyledons</taxon>
        <taxon>Gunneridae</taxon>
        <taxon>Pentapetalae</taxon>
        <taxon>asterids</taxon>
        <taxon>lamiids</taxon>
        <taxon>Lamiales</taxon>
        <taxon>Lamiaceae</taxon>
        <taxon>Nepetoideae</taxon>
        <taxon>Mentheae</taxon>
        <taxon>Salviinae</taxon>
        <taxon>Salvia</taxon>
        <taxon>Salvia subgen. Calosphace</taxon>
    </lineage>
</organism>
<accession>A0ABD1HU17</accession>